<evidence type="ECO:0000313" key="1">
    <source>
        <dbReference type="EMBL" id="CAG4883775.1"/>
    </source>
</evidence>
<accession>A0A916J4K1</accession>
<keyword evidence="2" id="KW-1185">Reference proteome</keyword>
<organism evidence="1 2">
    <name type="scientific">Georgfuchsia toluolica</name>
    <dbReference type="NCBI Taxonomy" id="424218"/>
    <lineage>
        <taxon>Bacteria</taxon>
        <taxon>Pseudomonadati</taxon>
        <taxon>Pseudomonadota</taxon>
        <taxon>Betaproteobacteria</taxon>
        <taxon>Nitrosomonadales</taxon>
        <taxon>Sterolibacteriaceae</taxon>
        <taxon>Georgfuchsia</taxon>
    </lineage>
</organism>
<sequence length="55" mass="6410">MRFHQEAWSAPRPFLTANQTIHTLRYSRRSPQLNQQYINITGSNSDDSPSISVQY</sequence>
<dbReference type="EMBL" id="CAJQUM010000001">
    <property type="protein sequence ID" value="CAG4883775.1"/>
    <property type="molecule type" value="Genomic_DNA"/>
</dbReference>
<protein>
    <submittedName>
        <fullName evidence="1">Uncharacterized protein</fullName>
    </submittedName>
</protein>
<dbReference type="AlphaFoldDB" id="A0A916J4K1"/>
<proteinExistence type="predicted"/>
<dbReference type="Proteomes" id="UP000742786">
    <property type="component" value="Unassembled WGS sequence"/>
</dbReference>
<comment type="caution">
    <text evidence="1">The sequence shown here is derived from an EMBL/GenBank/DDBJ whole genome shotgun (WGS) entry which is preliminary data.</text>
</comment>
<reference evidence="1" key="1">
    <citation type="submission" date="2021-04" db="EMBL/GenBank/DDBJ databases">
        <authorList>
            <person name="Hornung B."/>
        </authorList>
    </citation>
    <scope>NUCLEOTIDE SEQUENCE</scope>
    <source>
        <strain evidence="1">G5G6</strain>
    </source>
</reference>
<name>A0A916J4K1_9PROT</name>
<gene>
    <name evidence="1" type="ORF">GTOL_11658</name>
</gene>
<evidence type="ECO:0000313" key="2">
    <source>
        <dbReference type="Proteomes" id="UP000742786"/>
    </source>
</evidence>